<dbReference type="Proteomes" id="UP000298325">
    <property type="component" value="Unassembled WGS sequence"/>
</dbReference>
<evidence type="ECO:0000259" key="3">
    <source>
        <dbReference type="Pfam" id="PF13505"/>
    </source>
</evidence>
<dbReference type="EMBL" id="SRPF01000001">
    <property type="protein sequence ID" value="TGN41888.1"/>
    <property type="molecule type" value="Genomic_DNA"/>
</dbReference>
<evidence type="ECO:0000313" key="4">
    <source>
        <dbReference type="EMBL" id="TGN41888.1"/>
    </source>
</evidence>
<dbReference type="InterPro" id="IPR027385">
    <property type="entry name" value="Beta-barrel_OMP"/>
</dbReference>
<evidence type="ECO:0000313" key="5">
    <source>
        <dbReference type="Proteomes" id="UP000298325"/>
    </source>
</evidence>
<accession>A0A4Z1C3S3</accession>
<evidence type="ECO:0000256" key="1">
    <source>
        <dbReference type="ARBA" id="ARBA00022729"/>
    </source>
</evidence>
<comment type="caution">
    <text evidence="4">The sequence shown here is derived from an EMBL/GenBank/DDBJ whole genome shotgun (WGS) entry which is preliminary data.</text>
</comment>
<reference evidence="4 5" key="1">
    <citation type="submission" date="2019-04" db="EMBL/GenBank/DDBJ databases">
        <authorList>
            <person name="Park S."/>
            <person name="Yoon J.-H."/>
        </authorList>
    </citation>
    <scope>NUCLEOTIDE SEQUENCE [LARGE SCALE GENOMIC DNA]</scope>
    <source>
        <strain evidence="4 5">HJM-18</strain>
    </source>
</reference>
<feature type="chain" id="PRO_5021343318" evidence="2">
    <location>
        <begin position="33"/>
        <end position="206"/>
    </location>
</feature>
<dbReference type="SUPFAM" id="SSF56925">
    <property type="entry name" value="OMPA-like"/>
    <property type="match status" value="1"/>
</dbReference>
<keyword evidence="1 2" id="KW-0732">Signal</keyword>
<feature type="domain" description="Outer membrane protein beta-barrel" evidence="3">
    <location>
        <begin position="19"/>
        <end position="206"/>
    </location>
</feature>
<dbReference type="RefSeq" id="WP_135802274.1">
    <property type="nucleotide sequence ID" value="NZ_SRPF01000001.1"/>
</dbReference>
<dbReference type="Gene3D" id="2.40.160.20">
    <property type="match status" value="1"/>
</dbReference>
<proteinExistence type="predicted"/>
<dbReference type="AlphaFoldDB" id="A0A4Z1C3S3"/>
<gene>
    <name evidence="4" type="ORF">E5Q11_05060</name>
</gene>
<feature type="signal peptide" evidence="2">
    <location>
        <begin position="1"/>
        <end position="32"/>
    </location>
</feature>
<evidence type="ECO:0000256" key="2">
    <source>
        <dbReference type="SAM" id="SignalP"/>
    </source>
</evidence>
<sequence>MKSLQPMKSLANLTFAIALFPATLLVSQSASAREEMREGRTYLGVMGTRVNHRSVDETLNGQGWSSAAALLIGTHVSEYFHAELRLGTGVTPGTVDQQLEVDLDYFASWYFGGHYPITSYSNAYAQFGFTHVKGDAKLTDGQRGQNYQDIADNKYPGSSFSVSWLLGLDFEVIDNGFVFLEGGKLFEDTETNANVFQYSVGAKYEF</sequence>
<protein>
    <submittedName>
        <fullName evidence="4">Porin family protein</fullName>
    </submittedName>
</protein>
<dbReference type="OrthoDB" id="6362488at2"/>
<dbReference type="Pfam" id="PF13505">
    <property type="entry name" value="OMP_b-brl"/>
    <property type="match status" value="1"/>
</dbReference>
<dbReference type="InterPro" id="IPR011250">
    <property type="entry name" value="OMP/PagP_B-barrel"/>
</dbReference>
<name>A0A4Z1C3S3_9GAMM</name>
<keyword evidence="5" id="KW-1185">Reference proteome</keyword>
<organism evidence="4 5">
    <name type="scientific">Marinobacter confluentis</name>
    <dbReference type="NCBI Taxonomy" id="1697557"/>
    <lineage>
        <taxon>Bacteria</taxon>
        <taxon>Pseudomonadati</taxon>
        <taxon>Pseudomonadota</taxon>
        <taxon>Gammaproteobacteria</taxon>
        <taxon>Pseudomonadales</taxon>
        <taxon>Marinobacteraceae</taxon>
        <taxon>Marinobacter</taxon>
    </lineage>
</organism>